<evidence type="ECO:0000256" key="1">
    <source>
        <dbReference type="ARBA" id="ARBA00004141"/>
    </source>
</evidence>
<keyword evidence="4" id="KW-0138">CF(0)</keyword>
<keyword evidence="6" id="KW-0375">Hydrogen ion transport</keyword>
<evidence type="ECO:0000256" key="5">
    <source>
        <dbReference type="ARBA" id="ARBA00022692"/>
    </source>
</evidence>
<dbReference type="NCBIfam" id="TIGR01131">
    <property type="entry name" value="ATP_synt_6_or_A"/>
    <property type="match status" value="1"/>
</dbReference>
<dbReference type="GO" id="GO:0045259">
    <property type="term" value="C:proton-transporting ATP synthase complex"/>
    <property type="evidence" value="ECO:0007669"/>
    <property type="project" value="UniProtKB-KW"/>
</dbReference>
<dbReference type="GO" id="GO:0046933">
    <property type="term" value="F:proton-transporting ATP synthase activity, rotational mechanism"/>
    <property type="evidence" value="ECO:0007669"/>
    <property type="project" value="TreeGrafter"/>
</dbReference>
<feature type="transmembrane region" description="Helical" evidence="12">
    <location>
        <begin position="131"/>
        <end position="150"/>
    </location>
</feature>
<dbReference type="AlphaFoldDB" id="A0A678RFN0"/>
<evidence type="ECO:0000256" key="3">
    <source>
        <dbReference type="ARBA" id="ARBA00022448"/>
    </source>
</evidence>
<sequence>MMANLFSIFDPSTSILKMNMNWISAMLGMMLMPSWYWMMNNRYKTMLMKPLYKMNKEFKMLMNMKTNKGSTLMFMSMLMMIVYNNLMGLCPYLFTSTSHMTVTLSMALPLWMSFMMMGWLKKTKHMFTHMVPMNTPMILMPFMVCIETISNLIRPGTLSMRLAANMIAGHLMMTLLSNSTSSATMNLMPEMIIIQMMLMILEIAVAIIQGYVMAVLSLLYASEVN</sequence>
<evidence type="ECO:0000256" key="4">
    <source>
        <dbReference type="ARBA" id="ARBA00022547"/>
    </source>
</evidence>
<dbReference type="PROSITE" id="PS00449">
    <property type="entry name" value="ATPASE_A"/>
    <property type="match status" value="1"/>
</dbReference>
<evidence type="ECO:0000256" key="9">
    <source>
        <dbReference type="ARBA" id="ARBA00023136"/>
    </source>
</evidence>
<keyword evidence="9 12" id="KW-0472">Membrane</keyword>
<keyword evidence="3" id="KW-0813">Transport</keyword>
<feature type="transmembrane region" description="Helical" evidence="12">
    <location>
        <begin position="162"/>
        <end position="180"/>
    </location>
</feature>
<evidence type="ECO:0000256" key="10">
    <source>
        <dbReference type="ARBA" id="ARBA00023310"/>
    </source>
</evidence>
<dbReference type="GO" id="GO:0005743">
    <property type="term" value="C:mitochondrial inner membrane"/>
    <property type="evidence" value="ECO:0007669"/>
    <property type="project" value="UniProtKB-SubCell"/>
</dbReference>
<feature type="transmembrane region" description="Helical" evidence="12">
    <location>
        <begin position="192"/>
        <end position="221"/>
    </location>
</feature>
<reference evidence="13" key="1">
    <citation type="submission" date="2016-04" db="EMBL/GenBank/DDBJ databases">
        <title>The complete mitochondrial genomes of Phyllium tibetense.</title>
        <authorList>
            <person name="Song F."/>
            <person name="Liu Y.Q."/>
            <person name="Jiang P."/>
            <person name="Li H."/>
            <person name="Cai W.Z."/>
        </authorList>
    </citation>
    <scope>NUCLEOTIDE SEQUENCE</scope>
</reference>
<dbReference type="SUPFAM" id="SSF81336">
    <property type="entry name" value="F1F0 ATP synthase subunit A"/>
    <property type="match status" value="1"/>
</dbReference>
<evidence type="ECO:0000256" key="7">
    <source>
        <dbReference type="ARBA" id="ARBA00022989"/>
    </source>
</evidence>
<evidence type="ECO:0000256" key="2">
    <source>
        <dbReference type="ARBA" id="ARBA00006810"/>
    </source>
</evidence>
<keyword evidence="10" id="KW-0066">ATP synthesis</keyword>
<gene>
    <name evidence="13" type="primary">ATP6</name>
</gene>
<evidence type="ECO:0000256" key="6">
    <source>
        <dbReference type="ARBA" id="ARBA00022781"/>
    </source>
</evidence>
<keyword evidence="5 12" id="KW-0812">Transmembrane</keyword>
<geneLocation type="mitochondrion" evidence="13"/>
<name>A0A678RFN0_9NEOP</name>
<organism evidence="13">
    <name type="scientific">Cryptophyllium tibetense</name>
    <dbReference type="NCBI Taxonomy" id="2021296"/>
    <lineage>
        <taxon>Eukaryota</taxon>
        <taxon>Metazoa</taxon>
        <taxon>Ecdysozoa</taxon>
        <taxon>Arthropoda</taxon>
        <taxon>Hexapoda</taxon>
        <taxon>Insecta</taxon>
        <taxon>Pterygota</taxon>
        <taxon>Neoptera</taxon>
        <taxon>Polyneoptera</taxon>
        <taxon>Phasmatodea</taxon>
        <taxon>Verophasmatodea</taxon>
        <taxon>Areolatae</taxon>
        <taxon>Phyllioidea</taxon>
        <taxon>Phylliidae</taxon>
        <taxon>Phylliinae</taxon>
        <taxon>Phylliini</taxon>
        <taxon>Cryptophyllium</taxon>
    </lineage>
</organism>
<dbReference type="InterPro" id="IPR000568">
    <property type="entry name" value="ATP_synth_F0_asu"/>
</dbReference>
<dbReference type="Gene3D" id="1.20.120.220">
    <property type="entry name" value="ATP synthase, F0 complex, subunit A"/>
    <property type="match status" value="1"/>
</dbReference>
<dbReference type="InterPro" id="IPR035908">
    <property type="entry name" value="F0_ATP_A_sf"/>
</dbReference>
<dbReference type="PANTHER" id="PTHR11410:SF0">
    <property type="entry name" value="ATP SYNTHASE SUBUNIT A"/>
    <property type="match status" value="1"/>
</dbReference>
<evidence type="ECO:0000256" key="12">
    <source>
        <dbReference type="SAM" id="Phobius"/>
    </source>
</evidence>
<evidence type="ECO:0000313" key="13">
    <source>
        <dbReference type="EMBL" id="ASM82830.1"/>
    </source>
</evidence>
<keyword evidence="13" id="KW-0496">Mitochondrion</keyword>
<dbReference type="EMBL" id="KX091862">
    <property type="protein sequence ID" value="ASM82830.1"/>
    <property type="molecule type" value="Genomic_DNA"/>
</dbReference>
<dbReference type="PRINTS" id="PR00123">
    <property type="entry name" value="ATPASEA"/>
</dbReference>
<protein>
    <recommendedName>
        <fullName evidence="11">ATP synthase subunit a</fullName>
    </recommendedName>
</protein>
<evidence type="ECO:0000256" key="11">
    <source>
        <dbReference type="RuleBase" id="RU004450"/>
    </source>
</evidence>
<comment type="similarity">
    <text evidence="2">Belongs to the ATPase A chain family.</text>
</comment>
<evidence type="ECO:0000256" key="8">
    <source>
        <dbReference type="ARBA" id="ARBA00023065"/>
    </source>
</evidence>
<dbReference type="CDD" id="cd00310">
    <property type="entry name" value="ATP-synt_Fo_a_6"/>
    <property type="match status" value="1"/>
</dbReference>
<keyword evidence="7 12" id="KW-1133">Transmembrane helix</keyword>
<comment type="subcellular location">
    <subcellularLocation>
        <location evidence="1">Membrane</location>
        <topology evidence="1">Multi-pass membrane protein</topology>
    </subcellularLocation>
    <subcellularLocation>
        <location evidence="11">Mitochondrion inner membrane</location>
        <topology evidence="11">Multi-pass membrane protein</topology>
    </subcellularLocation>
</comment>
<dbReference type="InterPro" id="IPR023011">
    <property type="entry name" value="ATP_synth_F0_asu_AS"/>
</dbReference>
<dbReference type="InterPro" id="IPR045083">
    <property type="entry name" value="ATP_synth_F0_asu_bact/mt"/>
</dbReference>
<dbReference type="PANTHER" id="PTHR11410">
    <property type="entry name" value="ATP SYNTHASE SUBUNIT A"/>
    <property type="match status" value="1"/>
</dbReference>
<keyword evidence="8" id="KW-0406">Ion transport</keyword>
<proteinExistence type="inferred from homology"/>
<accession>A0A678RFN0</accession>
<dbReference type="Pfam" id="PF00119">
    <property type="entry name" value="ATP-synt_A"/>
    <property type="match status" value="1"/>
</dbReference>